<organism evidence="1 2">
    <name type="scientific">Orbilia oligospora</name>
    <name type="common">Nematode-trapping fungus</name>
    <name type="synonym">Arthrobotrys oligospora</name>
    <dbReference type="NCBI Taxonomy" id="2813651"/>
    <lineage>
        <taxon>Eukaryota</taxon>
        <taxon>Fungi</taxon>
        <taxon>Dikarya</taxon>
        <taxon>Ascomycota</taxon>
        <taxon>Pezizomycotina</taxon>
        <taxon>Orbiliomycetes</taxon>
        <taxon>Orbiliales</taxon>
        <taxon>Orbiliaceae</taxon>
        <taxon>Orbilia</taxon>
    </lineage>
</organism>
<accession>A0A7C8UJ18</accession>
<dbReference type="AlphaFoldDB" id="A0A7C8UJ18"/>
<protein>
    <submittedName>
        <fullName evidence="1">Uncharacterized protein</fullName>
    </submittedName>
</protein>
<evidence type="ECO:0000313" key="1">
    <source>
        <dbReference type="EMBL" id="KAF3211901.1"/>
    </source>
</evidence>
<proteinExistence type="predicted"/>
<dbReference type="Proteomes" id="UP000472727">
    <property type="component" value="Unassembled WGS sequence"/>
</dbReference>
<name>A0A7C8UJ18_ORBOL</name>
<dbReference type="EMBL" id="WIWS01000072">
    <property type="protein sequence ID" value="KAF3211901.1"/>
    <property type="molecule type" value="Genomic_DNA"/>
</dbReference>
<comment type="caution">
    <text evidence="1">The sequence shown here is derived from an EMBL/GenBank/DDBJ whole genome shotgun (WGS) entry which is preliminary data.</text>
</comment>
<reference evidence="1 2" key="1">
    <citation type="submission" date="2019-06" db="EMBL/GenBank/DDBJ databases">
        <authorList>
            <person name="Palmer J.M."/>
        </authorList>
    </citation>
    <scope>NUCLEOTIDE SEQUENCE [LARGE SCALE GENOMIC DNA]</scope>
    <source>
        <strain evidence="1 2">TWF106</strain>
    </source>
</reference>
<gene>
    <name evidence="1" type="ORF">TWF106_010084</name>
</gene>
<evidence type="ECO:0000313" key="2">
    <source>
        <dbReference type="Proteomes" id="UP000472727"/>
    </source>
</evidence>
<sequence length="164" mass="18634">MKKRFQRRNDFLERISILCISPFHILEIKKELDTDFLLQAHDRYPESTTKRDSPQNVTEVIFGIISGVKDGVSLKENKGETMERCVVGKNGADFSAARDSGSLVFNETFQVVGLLTAGCDSVGLITYLLKIELDSILSKPPLSEYMEPNWHREIFEMDLENSKC</sequence>